<protein>
    <submittedName>
        <fullName evidence="2">Uncharacterized protein</fullName>
    </submittedName>
</protein>
<gene>
    <name evidence="2" type="ORF">SAMN05444266_10946</name>
</gene>
<organism evidence="2 3">
    <name type="scientific">Chitinophaga jiangningensis</name>
    <dbReference type="NCBI Taxonomy" id="1419482"/>
    <lineage>
        <taxon>Bacteria</taxon>
        <taxon>Pseudomonadati</taxon>
        <taxon>Bacteroidota</taxon>
        <taxon>Chitinophagia</taxon>
        <taxon>Chitinophagales</taxon>
        <taxon>Chitinophagaceae</taxon>
        <taxon>Chitinophaga</taxon>
    </lineage>
</organism>
<accession>A0A1M7JWX4</accession>
<dbReference type="OrthoDB" id="681650at2"/>
<proteinExistence type="predicted"/>
<feature type="compositionally biased region" description="Low complexity" evidence="1">
    <location>
        <begin position="10"/>
        <end position="21"/>
    </location>
</feature>
<dbReference type="Proteomes" id="UP000184420">
    <property type="component" value="Unassembled WGS sequence"/>
</dbReference>
<evidence type="ECO:0000313" key="2">
    <source>
        <dbReference type="EMBL" id="SHM57223.1"/>
    </source>
</evidence>
<sequence>MKNIQSKQRSTGATTFTSAAAHVQNNHLPESNRKITLPHAMQPYLPAVMKAGNPKFRLPQFGSIKSTYMDKKLKLSESVVQTRVMRLLERMEAEGKLLSPDPVPVIMKQIFPAPGVMDEAAFNAAVDVTARTVVYQSIADSHTKVESTTDKPKLDKALTAAATLCTNAAGNAAGLADIFGKKAKTAKSHYEKIAQVLEKVRKNMDKHISTDYNLDDDEVGLGGYALYDEQEMHLLSSVAKVTDPKETKVTLIHEAAHMADKSIDDRLYYGTHGFQGMTERQKITNAAHFEELPRRELGTSIYPKPMVPGMLPGGKATKEDKVKEAAADHLRMAWDAAVDTFTLLRGVRRQSMAGTEKPFKDNERLLVKISRLEDLTIHEQAKKARTVTDLDVTIAESIAHSFSVLTNTIDNIPYPAVNKWRTKRSLKLEMVAAAISQENNLLKDPDRDMKLTNWMVAHYRKLPSA</sequence>
<name>A0A1M7JWX4_9BACT</name>
<evidence type="ECO:0000313" key="3">
    <source>
        <dbReference type="Proteomes" id="UP000184420"/>
    </source>
</evidence>
<dbReference type="SUPFAM" id="SSF55486">
    <property type="entry name" value="Metalloproteases ('zincins'), catalytic domain"/>
    <property type="match status" value="1"/>
</dbReference>
<dbReference type="AlphaFoldDB" id="A0A1M7JWX4"/>
<dbReference type="STRING" id="1419482.SAMN05444266_10946"/>
<feature type="region of interest" description="Disordered" evidence="1">
    <location>
        <begin position="1"/>
        <end position="33"/>
    </location>
</feature>
<keyword evidence="3" id="KW-1185">Reference proteome</keyword>
<reference evidence="2 3" key="1">
    <citation type="submission" date="2016-11" db="EMBL/GenBank/DDBJ databases">
        <authorList>
            <person name="Jaros S."/>
            <person name="Januszkiewicz K."/>
            <person name="Wedrychowicz H."/>
        </authorList>
    </citation>
    <scope>NUCLEOTIDE SEQUENCE [LARGE SCALE GENOMIC DNA]</scope>
    <source>
        <strain evidence="2 3">DSM 27406</strain>
    </source>
</reference>
<dbReference type="Gene3D" id="3.40.390.10">
    <property type="entry name" value="Collagenase (Catalytic Domain)"/>
    <property type="match status" value="1"/>
</dbReference>
<dbReference type="InterPro" id="IPR024079">
    <property type="entry name" value="MetalloPept_cat_dom_sf"/>
</dbReference>
<dbReference type="RefSeq" id="WP_073085435.1">
    <property type="nucleotide sequence ID" value="NZ_FRBL01000009.1"/>
</dbReference>
<dbReference type="GO" id="GO:0008237">
    <property type="term" value="F:metallopeptidase activity"/>
    <property type="evidence" value="ECO:0007669"/>
    <property type="project" value="InterPro"/>
</dbReference>
<evidence type="ECO:0000256" key="1">
    <source>
        <dbReference type="SAM" id="MobiDB-lite"/>
    </source>
</evidence>
<dbReference type="EMBL" id="FRBL01000009">
    <property type="protein sequence ID" value="SHM57223.1"/>
    <property type="molecule type" value="Genomic_DNA"/>
</dbReference>